<evidence type="ECO:0000313" key="1">
    <source>
        <dbReference type="EMBL" id="TFK99486.1"/>
    </source>
</evidence>
<accession>A0A5C3QD60</accession>
<name>A0A5C3QD60_9AGAR</name>
<dbReference type="AlphaFoldDB" id="A0A5C3QD60"/>
<protein>
    <submittedName>
        <fullName evidence="1">Uncharacterized protein</fullName>
    </submittedName>
</protein>
<sequence length="320" mass="35886">MPGSSQILNIVLAPSFGSTHPFTNIEKILLAAYFCNYTRPGPEDYIEVAPVRWAVSHYIARLYFHVCTWSLTPLLAPMQLEIHWNTINQRSYFLPDLDTLLQRVGPSDATPSPKHNTQLVSLLLESIRLTMASHSSRQVCDTFRGNRCLEVLHYMCEYLGGPQQLAAPERNAMSSIALDYVRAVTSHSDAVWQEGHLDYVFGNLSSILDRGVSFDFTDDICMLVESKPYDSRWDKALTRMEEEDGEEELDGSDNGVASPVCGVLGGDPSWRKPDEIGPSMRNLTQPSKGCPILIESTPPPSSHASGRYSDELEWKFILRM</sequence>
<dbReference type="EMBL" id="ML178833">
    <property type="protein sequence ID" value="TFK99486.1"/>
    <property type="molecule type" value="Genomic_DNA"/>
</dbReference>
<keyword evidence="2" id="KW-1185">Reference proteome</keyword>
<organism evidence="1 2">
    <name type="scientific">Pterulicium gracile</name>
    <dbReference type="NCBI Taxonomy" id="1884261"/>
    <lineage>
        <taxon>Eukaryota</taxon>
        <taxon>Fungi</taxon>
        <taxon>Dikarya</taxon>
        <taxon>Basidiomycota</taxon>
        <taxon>Agaricomycotina</taxon>
        <taxon>Agaricomycetes</taxon>
        <taxon>Agaricomycetidae</taxon>
        <taxon>Agaricales</taxon>
        <taxon>Pleurotineae</taxon>
        <taxon>Pterulaceae</taxon>
        <taxon>Pterulicium</taxon>
    </lineage>
</organism>
<proteinExistence type="predicted"/>
<dbReference type="Proteomes" id="UP000305067">
    <property type="component" value="Unassembled WGS sequence"/>
</dbReference>
<evidence type="ECO:0000313" key="2">
    <source>
        <dbReference type="Proteomes" id="UP000305067"/>
    </source>
</evidence>
<gene>
    <name evidence="1" type="ORF">BDV98DRAFT_606015</name>
</gene>
<reference evidence="1 2" key="1">
    <citation type="journal article" date="2019" name="Nat. Ecol. Evol.">
        <title>Megaphylogeny resolves global patterns of mushroom evolution.</title>
        <authorList>
            <person name="Varga T."/>
            <person name="Krizsan K."/>
            <person name="Foldi C."/>
            <person name="Dima B."/>
            <person name="Sanchez-Garcia M."/>
            <person name="Sanchez-Ramirez S."/>
            <person name="Szollosi G.J."/>
            <person name="Szarkandi J.G."/>
            <person name="Papp V."/>
            <person name="Albert L."/>
            <person name="Andreopoulos W."/>
            <person name="Angelini C."/>
            <person name="Antonin V."/>
            <person name="Barry K.W."/>
            <person name="Bougher N.L."/>
            <person name="Buchanan P."/>
            <person name="Buyck B."/>
            <person name="Bense V."/>
            <person name="Catcheside P."/>
            <person name="Chovatia M."/>
            <person name="Cooper J."/>
            <person name="Damon W."/>
            <person name="Desjardin D."/>
            <person name="Finy P."/>
            <person name="Geml J."/>
            <person name="Haridas S."/>
            <person name="Hughes K."/>
            <person name="Justo A."/>
            <person name="Karasinski D."/>
            <person name="Kautmanova I."/>
            <person name="Kiss B."/>
            <person name="Kocsube S."/>
            <person name="Kotiranta H."/>
            <person name="LaButti K.M."/>
            <person name="Lechner B.E."/>
            <person name="Liimatainen K."/>
            <person name="Lipzen A."/>
            <person name="Lukacs Z."/>
            <person name="Mihaltcheva S."/>
            <person name="Morgado L.N."/>
            <person name="Niskanen T."/>
            <person name="Noordeloos M.E."/>
            <person name="Ohm R.A."/>
            <person name="Ortiz-Santana B."/>
            <person name="Ovrebo C."/>
            <person name="Racz N."/>
            <person name="Riley R."/>
            <person name="Savchenko A."/>
            <person name="Shiryaev A."/>
            <person name="Soop K."/>
            <person name="Spirin V."/>
            <person name="Szebenyi C."/>
            <person name="Tomsovsky M."/>
            <person name="Tulloss R.E."/>
            <person name="Uehling J."/>
            <person name="Grigoriev I.V."/>
            <person name="Vagvolgyi C."/>
            <person name="Papp T."/>
            <person name="Martin F.M."/>
            <person name="Miettinen O."/>
            <person name="Hibbett D.S."/>
            <person name="Nagy L.G."/>
        </authorList>
    </citation>
    <scope>NUCLEOTIDE SEQUENCE [LARGE SCALE GENOMIC DNA]</scope>
    <source>
        <strain evidence="1 2">CBS 309.79</strain>
    </source>
</reference>